<comment type="subunit">
    <text evidence="3">The main subunits of complex b-c1 are: cytochrome b, cytochrome c1 and the Rieske protein.</text>
</comment>
<dbReference type="PANTHER" id="PTHR19271:SF16">
    <property type="entry name" value="CYTOCHROME B"/>
    <property type="match status" value="1"/>
</dbReference>
<evidence type="ECO:0000256" key="10">
    <source>
        <dbReference type="ARBA" id="ARBA00022792"/>
    </source>
</evidence>
<evidence type="ECO:0000256" key="5">
    <source>
        <dbReference type="ARBA" id="ARBA00022448"/>
    </source>
</evidence>
<keyword evidence="5 17" id="KW-0813">Transport</keyword>
<name>A0A088BXH8_9BILA</name>
<accession>A0A088BXH8</accession>
<keyword evidence="12 17" id="KW-1133">Transmembrane helix</keyword>
<feature type="transmembrane region" description="Helical" evidence="17">
    <location>
        <begin position="33"/>
        <end position="53"/>
    </location>
</feature>
<keyword evidence="6 17" id="KW-0349">Heme</keyword>
<dbReference type="Gene3D" id="1.20.810.10">
    <property type="entry name" value="Cytochrome Bc1 Complex, Chain C"/>
    <property type="match status" value="1"/>
</dbReference>
<dbReference type="Pfam" id="PF00033">
    <property type="entry name" value="Cytochrome_B"/>
    <property type="match status" value="1"/>
</dbReference>
<dbReference type="Pfam" id="PF00032">
    <property type="entry name" value="Cytochrom_B_C"/>
    <property type="match status" value="1"/>
</dbReference>
<dbReference type="CDD" id="cd00284">
    <property type="entry name" value="Cytochrome_b_N"/>
    <property type="match status" value="1"/>
</dbReference>
<comment type="cofactor">
    <cofactor evidence="17">
        <name>heme b</name>
        <dbReference type="ChEBI" id="CHEBI:60344"/>
    </cofactor>
    <text evidence="17">Binds 2 heme groups non-covalently.</text>
</comment>
<comment type="function">
    <text evidence="1 17">Component of the ubiquinol-cytochrome c reductase complex (complex III or cytochrome b-c1 complex) that is part of the mitochondrial respiratory chain. The b-c1 complex mediates electron transfer from ubiquinol to cytochrome c. Contributes to the generation of a proton gradient across the mitochondrial membrane that is then used for ATP synthesis.</text>
</comment>
<dbReference type="InterPro" id="IPR036150">
    <property type="entry name" value="Cyt_b/b6_C_sf"/>
</dbReference>
<dbReference type="GO" id="GO:0005743">
    <property type="term" value="C:mitochondrial inner membrane"/>
    <property type="evidence" value="ECO:0007669"/>
    <property type="project" value="UniProtKB-SubCell"/>
</dbReference>
<evidence type="ECO:0000256" key="13">
    <source>
        <dbReference type="ARBA" id="ARBA00023004"/>
    </source>
</evidence>
<feature type="transmembrane region" description="Helical" evidence="17">
    <location>
        <begin position="316"/>
        <end position="336"/>
    </location>
</feature>
<evidence type="ECO:0000256" key="1">
    <source>
        <dbReference type="ARBA" id="ARBA00002566"/>
    </source>
</evidence>
<comment type="subcellular location">
    <subcellularLocation>
        <location evidence="2">Mitochondrion inner membrane</location>
        <topology evidence="2">Multi-pass membrane protein</topology>
    </subcellularLocation>
</comment>
<geneLocation type="mitochondrion" evidence="20"/>
<evidence type="ECO:0000256" key="12">
    <source>
        <dbReference type="ARBA" id="ARBA00022989"/>
    </source>
</evidence>
<dbReference type="GO" id="GO:0046872">
    <property type="term" value="F:metal ion binding"/>
    <property type="evidence" value="ECO:0007669"/>
    <property type="project" value="UniProtKB-UniRule"/>
</dbReference>
<feature type="domain" description="Cytochrome b/b6 C-terminal region profile" evidence="19">
    <location>
        <begin position="207"/>
        <end position="370"/>
    </location>
</feature>
<dbReference type="InterPro" id="IPR048260">
    <property type="entry name" value="Cytochrome_b_C_euk/bac"/>
</dbReference>
<dbReference type="SUPFAM" id="SSF81342">
    <property type="entry name" value="Transmembrane di-heme cytochromes"/>
    <property type="match status" value="1"/>
</dbReference>
<evidence type="ECO:0000256" key="6">
    <source>
        <dbReference type="ARBA" id="ARBA00022617"/>
    </source>
</evidence>
<feature type="transmembrane region" description="Helical" evidence="17">
    <location>
        <begin position="137"/>
        <end position="162"/>
    </location>
</feature>
<dbReference type="GO" id="GO:0006122">
    <property type="term" value="P:mitochondrial electron transport, ubiquinol to cytochrome c"/>
    <property type="evidence" value="ECO:0007669"/>
    <property type="project" value="TreeGrafter"/>
</dbReference>
<comment type="similarity">
    <text evidence="17">Belongs to the cytochrome b family.</text>
</comment>
<evidence type="ECO:0000256" key="11">
    <source>
        <dbReference type="ARBA" id="ARBA00022982"/>
    </source>
</evidence>
<dbReference type="InterPro" id="IPR027387">
    <property type="entry name" value="Cytb/b6-like_sf"/>
</dbReference>
<evidence type="ECO:0000256" key="7">
    <source>
        <dbReference type="ARBA" id="ARBA00022660"/>
    </source>
</evidence>
<protein>
    <recommendedName>
        <fullName evidence="4 17">Cytochrome b</fullName>
    </recommendedName>
</protein>
<proteinExistence type="inferred from homology"/>
<evidence type="ECO:0000256" key="9">
    <source>
        <dbReference type="ARBA" id="ARBA00022723"/>
    </source>
</evidence>
<evidence type="ECO:0000313" key="20">
    <source>
        <dbReference type="EMBL" id="AHI51913.1"/>
    </source>
</evidence>
<dbReference type="AlphaFoldDB" id="A0A088BXH8"/>
<keyword evidence="11 17" id="KW-0249">Electron transport</keyword>
<feature type="transmembrane region" description="Helical" evidence="17">
    <location>
        <begin position="108"/>
        <end position="130"/>
    </location>
</feature>
<feature type="transmembrane region" description="Helical" evidence="17">
    <location>
        <begin position="343"/>
        <end position="364"/>
    </location>
</feature>
<evidence type="ECO:0000256" key="16">
    <source>
        <dbReference type="ARBA" id="ARBA00023136"/>
    </source>
</evidence>
<dbReference type="PROSITE" id="PS51003">
    <property type="entry name" value="CYTB_CTER"/>
    <property type="match status" value="1"/>
</dbReference>
<feature type="transmembrane region" description="Helical" evidence="17">
    <location>
        <begin position="284"/>
        <end position="304"/>
    </location>
</feature>
<dbReference type="InterPro" id="IPR048259">
    <property type="entry name" value="Cytochrome_b_N_euk/bac"/>
</dbReference>
<evidence type="ECO:0000259" key="18">
    <source>
        <dbReference type="PROSITE" id="PS51002"/>
    </source>
</evidence>
<dbReference type="CDD" id="cd00290">
    <property type="entry name" value="cytochrome_b_C"/>
    <property type="match status" value="1"/>
</dbReference>
<evidence type="ECO:0000256" key="4">
    <source>
        <dbReference type="ARBA" id="ARBA00013531"/>
    </source>
</evidence>
<dbReference type="GO" id="GO:0008121">
    <property type="term" value="F:quinol-cytochrome-c reductase activity"/>
    <property type="evidence" value="ECO:0007669"/>
    <property type="project" value="TreeGrafter"/>
</dbReference>
<organism evidence="20">
    <name type="scientific">Uncinaria sanguinis</name>
    <dbReference type="NCBI Taxonomy" id="1487351"/>
    <lineage>
        <taxon>Eukaryota</taxon>
        <taxon>Metazoa</taxon>
        <taxon>Ecdysozoa</taxon>
        <taxon>Nematoda</taxon>
        <taxon>Chromadorea</taxon>
        <taxon>Rhabditida</taxon>
        <taxon>Rhabditina</taxon>
        <taxon>Rhabditomorpha</taxon>
        <taxon>Strongyloidea</taxon>
        <taxon>Ancylostomatidae</taxon>
        <taxon>Ancylostomatinae</taxon>
        <taxon>Uncinaria</taxon>
    </lineage>
</organism>
<evidence type="ECO:0000259" key="19">
    <source>
        <dbReference type="PROSITE" id="PS51003"/>
    </source>
</evidence>
<feature type="transmembrane region" description="Helical" evidence="17">
    <location>
        <begin position="226"/>
        <end position="246"/>
    </location>
</feature>
<dbReference type="GO" id="GO:0016491">
    <property type="term" value="F:oxidoreductase activity"/>
    <property type="evidence" value="ECO:0007669"/>
    <property type="project" value="UniProtKB-UniRule"/>
</dbReference>
<evidence type="ECO:0000256" key="17">
    <source>
        <dbReference type="RuleBase" id="RU362117"/>
    </source>
</evidence>
<sequence length="370" mass="43234">MKSNSNLMNFFSSLVIVLPSSKSLTVGWNFGSMLGMVLVFQILTGTFLAFYYTADGLMAFKAVQYIMYEVNYGWVFRIFHFNGASLFFIFLYLHMFKGLFMMSYRLKTVWISGLTIYLLLMLEAFMGYVLVWAQMSFWAAVVITSLLSVIPVWGPSIVMWIWSGFSVTSATLKFFFVVHFLLPWGILVLVLMHLMLLHSTGSTSSLFCHGDYDKICFSPEYWYKDAYNVIFWMLFMVVSLLFPFFLGDPEMFIEANPMMSPVHIVPEWYFLFAYAILRAIPNKILGVLALLMSIMSFYFFVFVNNYTSCLNKLNKFLVFMFIISAVFLSWLGQCLVEEPFTNLSFYFSFVYFYLILLQFLVFYFSKKLFI</sequence>
<dbReference type="InterPro" id="IPR005797">
    <property type="entry name" value="Cyt_b/b6_N"/>
</dbReference>
<keyword evidence="7 17" id="KW-0679">Respiratory chain</keyword>
<reference evidence="20" key="1">
    <citation type="journal article" date="2014" name="Infect. Genet. Evol.">
        <title>Unexpected absence of genetic separation of a highly diverse population of hookworms from geographically isolated hosts.</title>
        <authorList>
            <person name="Haynes B.T."/>
            <person name="Marcus A.D."/>
            <person name="Higgins D.P."/>
            <person name="Gongora J."/>
            <person name="Gray R."/>
            <person name="Slapeta J."/>
        </authorList>
    </citation>
    <scope>NUCLEOTIDE SEQUENCE</scope>
</reference>
<keyword evidence="15 17" id="KW-0496">Mitochondrion</keyword>
<evidence type="ECO:0000256" key="8">
    <source>
        <dbReference type="ARBA" id="ARBA00022692"/>
    </source>
</evidence>
<keyword evidence="10" id="KW-0999">Mitochondrion inner membrane</keyword>
<feature type="transmembrane region" description="Helical" evidence="17">
    <location>
        <begin position="74"/>
        <end position="96"/>
    </location>
</feature>
<dbReference type="EMBL" id="KF924756">
    <property type="protein sequence ID" value="AHI51913.1"/>
    <property type="molecule type" value="Genomic_DNA"/>
</dbReference>
<dbReference type="InterPro" id="IPR005798">
    <property type="entry name" value="Cyt_b/b6_C"/>
</dbReference>
<evidence type="ECO:0000256" key="15">
    <source>
        <dbReference type="ARBA" id="ARBA00023128"/>
    </source>
</evidence>
<evidence type="ECO:0000256" key="2">
    <source>
        <dbReference type="ARBA" id="ARBA00004448"/>
    </source>
</evidence>
<evidence type="ECO:0000256" key="3">
    <source>
        <dbReference type="ARBA" id="ARBA00011649"/>
    </source>
</evidence>
<keyword evidence="9 17" id="KW-0479">Metal-binding</keyword>
<evidence type="ECO:0000256" key="14">
    <source>
        <dbReference type="ARBA" id="ARBA00023075"/>
    </source>
</evidence>
<gene>
    <name evidence="20" type="primary">CYTB</name>
</gene>
<feature type="domain" description="Cytochrome b/b6 N-terminal region profile" evidence="18">
    <location>
        <begin position="1"/>
        <end position="206"/>
    </location>
</feature>
<keyword evidence="16 17" id="KW-0472">Membrane</keyword>
<dbReference type="PROSITE" id="PS51002">
    <property type="entry name" value="CYTB_NTER"/>
    <property type="match status" value="1"/>
</dbReference>
<keyword evidence="8 17" id="KW-0812">Transmembrane</keyword>
<feature type="transmembrane region" description="Helical" evidence="17">
    <location>
        <begin position="174"/>
        <end position="197"/>
    </location>
</feature>
<dbReference type="InterPro" id="IPR016174">
    <property type="entry name" value="Di-haem_cyt_TM"/>
</dbReference>
<dbReference type="SUPFAM" id="SSF81648">
    <property type="entry name" value="a domain/subunit of cytochrome bc1 complex (Ubiquinol-cytochrome c reductase)"/>
    <property type="match status" value="1"/>
</dbReference>
<keyword evidence="13 17" id="KW-0408">Iron</keyword>
<dbReference type="PANTHER" id="PTHR19271">
    <property type="entry name" value="CYTOCHROME B"/>
    <property type="match status" value="1"/>
</dbReference>
<keyword evidence="14" id="KW-0830">Ubiquinone</keyword>